<reference evidence="3" key="1">
    <citation type="submission" date="2017-12" db="EMBL/GenBank/DDBJ databases">
        <title>Draft genome sequence of Telmatospirillum siberiense 26-4b1T, an acidotolerant peatland alphaproteobacterium potentially involved in sulfur cycling.</title>
        <authorList>
            <person name="Hausmann B."/>
            <person name="Pjevac P."/>
            <person name="Schreck K."/>
            <person name="Herbold C.W."/>
            <person name="Daims H."/>
            <person name="Wagner M."/>
            <person name="Pester M."/>
            <person name="Loy A."/>
        </authorList>
    </citation>
    <scope>NUCLEOTIDE SEQUENCE [LARGE SCALE GENOMIC DNA]</scope>
    <source>
        <strain evidence="3">26-4b1</strain>
    </source>
</reference>
<keyword evidence="3" id="KW-1185">Reference proteome</keyword>
<dbReference type="EMBL" id="PIUM01000063">
    <property type="protein sequence ID" value="PKU21393.1"/>
    <property type="molecule type" value="Genomic_DNA"/>
</dbReference>
<dbReference type="InterPro" id="IPR045584">
    <property type="entry name" value="Pilin-like"/>
</dbReference>
<organism evidence="2 3">
    <name type="scientific">Telmatospirillum siberiense</name>
    <dbReference type="NCBI Taxonomy" id="382514"/>
    <lineage>
        <taxon>Bacteria</taxon>
        <taxon>Pseudomonadati</taxon>
        <taxon>Pseudomonadota</taxon>
        <taxon>Alphaproteobacteria</taxon>
        <taxon>Rhodospirillales</taxon>
        <taxon>Rhodospirillaceae</taxon>
        <taxon>Telmatospirillum</taxon>
    </lineage>
</organism>
<accession>A0A2N3PLX2</accession>
<sequence length="188" mass="19984">MGSTRWRRKMMIESQTQFRRWRKQRGLFGGAGEQQMVLASAAVIVATVVAIAYGMLGRSKAEAEFQLVDGLVNSFRDVYAGEAYGTAAAMITAITHANRLGAAKVLTTTTLSNNYSGSITPTSSGTSFQLTDTNIPYADCITILRHVPTSGYTSVQVGSTTLTPPVTLDDATNSCASGAVNTIIFTAQ</sequence>
<dbReference type="SUPFAM" id="SSF54523">
    <property type="entry name" value="Pili subunits"/>
    <property type="match status" value="1"/>
</dbReference>
<dbReference type="AlphaFoldDB" id="A0A2N3PLX2"/>
<feature type="domain" description="Type 4 secretion system PilS N-terminal" evidence="1">
    <location>
        <begin position="60"/>
        <end position="187"/>
    </location>
</feature>
<dbReference type="Proteomes" id="UP000233293">
    <property type="component" value="Unassembled WGS sequence"/>
</dbReference>
<evidence type="ECO:0000259" key="1">
    <source>
        <dbReference type="Pfam" id="PF08805"/>
    </source>
</evidence>
<evidence type="ECO:0000313" key="2">
    <source>
        <dbReference type="EMBL" id="PKU21393.1"/>
    </source>
</evidence>
<proteinExistence type="predicted"/>
<dbReference type="InterPro" id="IPR014911">
    <property type="entry name" value="PilS_N"/>
</dbReference>
<protein>
    <recommendedName>
        <fullName evidence="1">Type 4 secretion system PilS N-terminal domain-containing protein</fullName>
    </recommendedName>
</protein>
<name>A0A2N3PLX2_9PROT</name>
<dbReference type="Gene3D" id="3.30.1690.10">
    <property type="entry name" value="TcpA-like pilin"/>
    <property type="match status" value="1"/>
</dbReference>
<evidence type="ECO:0000313" key="3">
    <source>
        <dbReference type="Proteomes" id="UP000233293"/>
    </source>
</evidence>
<comment type="caution">
    <text evidence="2">The sequence shown here is derived from an EMBL/GenBank/DDBJ whole genome shotgun (WGS) entry which is preliminary data.</text>
</comment>
<dbReference type="Pfam" id="PF08805">
    <property type="entry name" value="PilS"/>
    <property type="match status" value="1"/>
</dbReference>
<gene>
    <name evidence="2" type="ORF">CWS72_26980</name>
</gene>